<dbReference type="OrthoDB" id="2971460at2"/>
<name>A0A498DMA6_9BACI</name>
<feature type="region of interest" description="Disordered" evidence="1">
    <location>
        <begin position="24"/>
        <end position="44"/>
    </location>
</feature>
<organism evidence="3 4">
    <name type="scientific">Oceanobacillus piezotolerans</name>
    <dbReference type="NCBI Taxonomy" id="2448030"/>
    <lineage>
        <taxon>Bacteria</taxon>
        <taxon>Bacillati</taxon>
        <taxon>Bacillota</taxon>
        <taxon>Bacilli</taxon>
        <taxon>Bacillales</taxon>
        <taxon>Bacillaceae</taxon>
        <taxon>Oceanobacillus</taxon>
    </lineage>
</organism>
<comment type="caution">
    <text evidence="3">The sequence shown here is derived from an EMBL/GenBank/DDBJ whole genome shotgun (WGS) entry which is preliminary data.</text>
</comment>
<feature type="transmembrane region" description="Helical" evidence="2">
    <location>
        <begin position="73"/>
        <end position="94"/>
    </location>
</feature>
<reference evidence="3 4" key="1">
    <citation type="submission" date="2018-10" db="EMBL/GenBank/DDBJ databases">
        <title>Oceanobacillus sp. YLB-02 draft genome.</title>
        <authorList>
            <person name="Yu L."/>
        </authorList>
    </citation>
    <scope>NUCLEOTIDE SEQUENCE [LARGE SCALE GENOMIC DNA]</scope>
    <source>
        <strain evidence="3 4">YLB-02</strain>
    </source>
</reference>
<sequence length="103" mass="11936">MNEKADKNMDQADELRDLIEEIEEIGNGNEQEDESSVKMEEEPSREIDILNLPPRKEVHTNKAKAHLKLRTPFIRFLLVIVLLAAVIISAYYYWGEGMFSLLM</sequence>
<accession>A0A498DMA6</accession>
<dbReference type="RefSeq" id="WP_121521116.1">
    <property type="nucleotide sequence ID" value="NZ_RCHR01000001.1"/>
</dbReference>
<keyword evidence="2" id="KW-1133">Transmembrane helix</keyword>
<feature type="compositionally biased region" description="Acidic residues" evidence="1">
    <location>
        <begin position="24"/>
        <end position="34"/>
    </location>
</feature>
<evidence type="ECO:0000256" key="2">
    <source>
        <dbReference type="SAM" id="Phobius"/>
    </source>
</evidence>
<keyword evidence="2" id="KW-0812">Transmembrane</keyword>
<protein>
    <submittedName>
        <fullName evidence="3">Uncharacterized protein</fullName>
    </submittedName>
</protein>
<gene>
    <name evidence="3" type="ORF">D8M04_02585</name>
</gene>
<evidence type="ECO:0000256" key="1">
    <source>
        <dbReference type="SAM" id="MobiDB-lite"/>
    </source>
</evidence>
<dbReference type="Proteomes" id="UP000270219">
    <property type="component" value="Unassembled WGS sequence"/>
</dbReference>
<dbReference type="EMBL" id="RCHR01000001">
    <property type="protein sequence ID" value="RLL48180.1"/>
    <property type="molecule type" value="Genomic_DNA"/>
</dbReference>
<dbReference type="AlphaFoldDB" id="A0A498DMA6"/>
<evidence type="ECO:0000313" key="4">
    <source>
        <dbReference type="Proteomes" id="UP000270219"/>
    </source>
</evidence>
<keyword evidence="4" id="KW-1185">Reference proteome</keyword>
<evidence type="ECO:0000313" key="3">
    <source>
        <dbReference type="EMBL" id="RLL48180.1"/>
    </source>
</evidence>
<feature type="compositionally biased region" description="Basic and acidic residues" evidence="1">
    <location>
        <begin position="35"/>
        <end position="44"/>
    </location>
</feature>
<keyword evidence="2" id="KW-0472">Membrane</keyword>
<proteinExistence type="predicted"/>